<dbReference type="PROSITE" id="PS50157">
    <property type="entry name" value="ZINC_FINGER_C2H2_2"/>
    <property type="match status" value="1"/>
</dbReference>
<dbReference type="Proteomes" id="UP001562425">
    <property type="component" value="Unassembled WGS sequence"/>
</dbReference>
<sequence length="527" mass="58362">MATAQVKPEPLEELEQEQNVGIGYGNRAFSMENSTGHCVTEDRRKEAISEDDPLLQETINALMIGAGGIEVVTGTAGGGTDDADRNYVHNDERPFKCASCDKAFREQYRLTKHLRTHEKDQPETEHSQDASLPSTSAGQTTAEDEDYATGDSERFFKSYELQEGSAALKLEPDISITVDGANVPSTTSATTVQTSASEQDVRYQIIEERIKSLQREVHLVNSNLSRVESKLDGLTKIIAIFINKFDEVDSQSQGTTPTPIAPATTSTNGSKIIPLLSIPVEALPVAPPPPTPPAPIIQMITHHHPMVTEQQPPQPPPPVQIPVPVPVQQQQHHQPPANTFVQCDGSNSWNTSSSNINKNDDTFPEVPELPIRTVNDFLDLNDHCSDNEQFLLQMMIRLHQEVDQSQPHQRNVKKMMEALVTYEVLCQFSWSGKSAINGQYTKYVFGNSVGIIDLLTKTLNLGRSTEEAQANQKPILTAIQSFIKHSRQNMLRDSRKRRESGGVYPPEPRPMKQRSSGAEPDIGVNQF</sequence>
<dbReference type="AlphaFoldDB" id="A0ABD1CSF8"/>
<evidence type="ECO:0000256" key="2">
    <source>
        <dbReference type="SAM" id="Coils"/>
    </source>
</evidence>
<dbReference type="InterPro" id="IPR013087">
    <property type="entry name" value="Znf_C2H2_type"/>
</dbReference>
<organism evidence="5 6">
    <name type="scientific">Culex pipiens pipiens</name>
    <name type="common">Northern house mosquito</name>
    <dbReference type="NCBI Taxonomy" id="38569"/>
    <lineage>
        <taxon>Eukaryota</taxon>
        <taxon>Metazoa</taxon>
        <taxon>Ecdysozoa</taxon>
        <taxon>Arthropoda</taxon>
        <taxon>Hexapoda</taxon>
        <taxon>Insecta</taxon>
        <taxon>Pterygota</taxon>
        <taxon>Neoptera</taxon>
        <taxon>Endopterygota</taxon>
        <taxon>Diptera</taxon>
        <taxon>Nematocera</taxon>
        <taxon>Culicoidea</taxon>
        <taxon>Culicidae</taxon>
        <taxon>Culicinae</taxon>
        <taxon>Culicini</taxon>
        <taxon>Culex</taxon>
        <taxon>Culex</taxon>
    </lineage>
</organism>
<reference evidence="5 6" key="1">
    <citation type="submission" date="2024-05" db="EMBL/GenBank/DDBJ databases">
        <title>Culex pipiens pipiens assembly and annotation.</title>
        <authorList>
            <person name="Alout H."/>
            <person name="Durand T."/>
        </authorList>
    </citation>
    <scope>NUCLEOTIDE SEQUENCE [LARGE SCALE GENOMIC DNA]</scope>
    <source>
        <strain evidence="5">HA-2024</strain>
        <tissue evidence="5">Whole body</tissue>
    </source>
</reference>
<dbReference type="EMBL" id="JBEHCU010009751">
    <property type="protein sequence ID" value="KAL1379306.1"/>
    <property type="molecule type" value="Genomic_DNA"/>
</dbReference>
<dbReference type="PROSITE" id="PS00028">
    <property type="entry name" value="ZINC_FINGER_C2H2_1"/>
    <property type="match status" value="1"/>
</dbReference>
<feature type="region of interest" description="Disordered" evidence="3">
    <location>
        <begin position="114"/>
        <end position="147"/>
    </location>
</feature>
<proteinExistence type="predicted"/>
<feature type="region of interest" description="Disordered" evidence="3">
    <location>
        <begin position="487"/>
        <end position="527"/>
    </location>
</feature>
<dbReference type="InterPro" id="IPR036236">
    <property type="entry name" value="Znf_C2H2_sf"/>
</dbReference>
<keyword evidence="1" id="KW-0863">Zinc-finger</keyword>
<evidence type="ECO:0000256" key="3">
    <source>
        <dbReference type="SAM" id="MobiDB-lite"/>
    </source>
</evidence>
<feature type="compositionally biased region" description="Basic and acidic residues" evidence="3">
    <location>
        <begin position="117"/>
        <end position="128"/>
    </location>
</feature>
<evidence type="ECO:0000313" key="5">
    <source>
        <dbReference type="EMBL" id="KAL1379306.1"/>
    </source>
</evidence>
<dbReference type="Pfam" id="PF16064">
    <property type="entry name" value="DUF4806"/>
    <property type="match status" value="1"/>
</dbReference>
<gene>
    <name evidence="5" type="ORF">pipiens_014994</name>
</gene>
<accession>A0ABD1CSF8</accession>
<keyword evidence="2" id="KW-0175">Coiled coil</keyword>
<protein>
    <recommendedName>
        <fullName evidence="4">C2H2-type domain-containing protein</fullName>
    </recommendedName>
</protein>
<feature type="domain" description="C2H2-type" evidence="4">
    <location>
        <begin position="95"/>
        <end position="122"/>
    </location>
</feature>
<keyword evidence="1" id="KW-0862">Zinc</keyword>
<dbReference type="SUPFAM" id="SSF57667">
    <property type="entry name" value="beta-beta-alpha zinc fingers"/>
    <property type="match status" value="1"/>
</dbReference>
<evidence type="ECO:0000313" key="6">
    <source>
        <dbReference type="Proteomes" id="UP001562425"/>
    </source>
</evidence>
<dbReference type="Gene3D" id="3.30.160.60">
    <property type="entry name" value="Classic Zinc Finger"/>
    <property type="match status" value="1"/>
</dbReference>
<keyword evidence="1" id="KW-0479">Metal-binding</keyword>
<feature type="coiled-coil region" evidence="2">
    <location>
        <begin position="196"/>
        <end position="230"/>
    </location>
</feature>
<dbReference type="GO" id="GO:0008270">
    <property type="term" value="F:zinc ion binding"/>
    <property type="evidence" value="ECO:0007669"/>
    <property type="project" value="UniProtKB-KW"/>
</dbReference>
<feature type="compositionally biased region" description="Polar residues" evidence="3">
    <location>
        <begin position="129"/>
        <end position="141"/>
    </location>
</feature>
<dbReference type="InterPro" id="IPR032071">
    <property type="entry name" value="DUF4806"/>
</dbReference>
<dbReference type="FunFam" id="3.30.160.60:FF:002773">
    <property type="entry name" value="AGAP006061-PA-like protein"/>
    <property type="match status" value="1"/>
</dbReference>
<evidence type="ECO:0000259" key="4">
    <source>
        <dbReference type="PROSITE" id="PS50157"/>
    </source>
</evidence>
<comment type="caution">
    <text evidence="5">The sequence shown here is derived from an EMBL/GenBank/DDBJ whole genome shotgun (WGS) entry which is preliminary data.</text>
</comment>
<keyword evidence="6" id="KW-1185">Reference proteome</keyword>
<name>A0ABD1CSF8_CULPP</name>
<evidence type="ECO:0000256" key="1">
    <source>
        <dbReference type="PROSITE-ProRule" id="PRU00042"/>
    </source>
</evidence>